<sequence>MPSTLNFNGTSLGGSSYDVMTDVPWAAPGIPQPKVDVQPVPHGGGISQGVWKQPLVLPVTVTVNGTSMEDVRDKLDAIALVFNVTSDKKLFFENSPWQGRQWDARRTGVSRVEWLGRNCAKVVWEFTMPDATAESRELFEDDSAPSSDAYTFYVPTGGGAIVGGDAEAYPIFLIKATGNCATPQIKNVTTNKELIWATTLTNTQWLRVRTATTIESVERSTDNGVNWTSVIASESGPFPRLQAGVRNEYLLTNCDNSTLEV</sequence>
<dbReference type="AlphaFoldDB" id="X0VSR6"/>
<evidence type="ECO:0000313" key="1">
    <source>
        <dbReference type="EMBL" id="GAG03586.1"/>
    </source>
</evidence>
<organism evidence="1">
    <name type="scientific">marine sediment metagenome</name>
    <dbReference type="NCBI Taxonomy" id="412755"/>
    <lineage>
        <taxon>unclassified sequences</taxon>
        <taxon>metagenomes</taxon>
        <taxon>ecological metagenomes</taxon>
    </lineage>
</organism>
<name>X0VSR6_9ZZZZ</name>
<protein>
    <submittedName>
        <fullName evidence="1">Uncharacterized protein</fullName>
    </submittedName>
</protein>
<dbReference type="Gene3D" id="2.40.30.200">
    <property type="match status" value="1"/>
</dbReference>
<comment type="caution">
    <text evidence="1">The sequence shown here is derived from an EMBL/GenBank/DDBJ whole genome shotgun (WGS) entry which is preliminary data.</text>
</comment>
<reference evidence="1" key="1">
    <citation type="journal article" date="2014" name="Front. Microbiol.">
        <title>High frequency of phylogenetically diverse reductive dehalogenase-homologous genes in deep subseafloor sedimentary metagenomes.</title>
        <authorList>
            <person name="Kawai M."/>
            <person name="Futagami T."/>
            <person name="Toyoda A."/>
            <person name="Takaki Y."/>
            <person name="Nishi S."/>
            <person name="Hori S."/>
            <person name="Arai W."/>
            <person name="Tsubouchi T."/>
            <person name="Morono Y."/>
            <person name="Uchiyama I."/>
            <person name="Ito T."/>
            <person name="Fujiyama A."/>
            <person name="Inagaki F."/>
            <person name="Takami H."/>
        </authorList>
    </citation>
    <scope>NUCLEOTIDE SEQUENCE</scope>
    <source>
        <strain evidence="1">Expedition CK06-06</strain>
    </source>
</reference>
<gene>
    <name evidence="1" type="ORF">S01H1_42052</name>
</gene>
<feature type="non-terminal residue" evidence="1">
    <location>
        <position position="261"/>
    </location>
</feature>
<proteinExistence type="predicted"/>
<dbReference type="EMBL" id="BARS01026703">
    <property type="protein sequence ID" value="GAG03586.1"/>
    <property type="molecule type" value="Genomic_DNA"/>
</dbReference>
<accession>X0VSR6</accession>